<evidence type="ECO:0000259" key="7">
    <source>
        <dbReference type="PROSITE" id="PS51352"/>
    </source>
</evidence>
<evidence type="ECO:0000256" key="5">
    <source>
        <dbReference type="ARBA" id="ARBA00023157"/>
    </source>
</evidence>
<feature type="domain" description="Thioredoxin" evidence="7">
    <location>
        <begin position="10"/>
        <end position="142"/>
    </location>
</feature>
<accession>A0A3M2KWL5</accession>
<gene>
    <name evidence="8" type="ORF">EBN03_24710</name>
</gene>
<dbReference type="OrthoDB" id="1495530at2"/>
<keyword evidence="5" id="KW-1015">Disulfide bond</keyword>
<dbReference type="AlphaFoldDB" id="A0A3M2KWL5"/>
<dbReference type="PANTHER" id="PTHR45663">
    <property type="entry name" value="GEO12009P1"/>
    <property type="match status" value="1"/>
</dbReference>
<reference evidence="8 9" key="1">
    <citation type="submission" date="2018-10" db="EMBL/GenBank/DDBJ databases">
        <title>Isolation from cow dung.</title>
        <authorList>
            <person name="Ling L."/>
        </authorList>
    </citation>
    <scope>NUCLEOTIDE SEQUENCE [LARGE SCALE GENOMIC DNA]</scope>
    <source>
        <strain evidence="8 9">NEAU-LL90</strain>
    </source>
</reference>
<dbReference type="GO" id="GO:0005829">
    <property type="term" value="C:cytosol"/>
    <property type="evidence" value="ECO:0007669"/>
    <property type="project" value="TreeGrafter"/>
</dbReference>
<comment type="function">
    <text evidence="1">Participates in various redox reactions through the reversible oxidation of its active center dithiol to a disulfide and catalyzes dithiol-disulfide exchange reactions.</text>
</comment>
<evidence type="ECO:0000256" key="3">
    <source>
        <dbReference type="ARBA" id="ARBA00022448"/>
    </source>
</evidence>
<dbReference type="EMBL" id="RFFH01000013">
    <property type="protein sequence ID" value="RMI29621.1"/>
    <property type="molecule type" value="Genomic_DNA"/>
</dbReference>
<dbReference type="InterPro" id="IPR013766">
    <property type="entry name" value="Thioredoxin_domain"/>
</dbReference>
<proteinExistence type="inferred from homology"/>
<protein>
    <submittedName>
        <fullName evidence="8">Thioredoxin</fullName>
    </submittedName>
</protein>
<evidence type="ECO:0000256" key="4">
    <source>
        <dbReference type="ARBA" id="ARBA00022982"/>
    </source>
</evidence>
<organism evidence="8 9">
    <name type="scientific">Nocardia stercoris</name>
    <dbReference type="NCBI Taxonomy" id="2483361"/>
    <lineage>
        <taxon>Bacteria</taxon>
        <taxon>Bacillati</taxon>
        <taxon>Actinomycetota</taxon>
        <taxon>Actinomycetes</taxon>
        <taxon>Mycobacteriales</taxon>
        <taxon>Nocardiaceae</taxon>
        <taxon>Nocardia</taxon>
    </lineage>
</organism>
<evidence type="ECO:0000256" key="6">
    <source>
        <dbReference type="ARBA" id="ARBA00023284"/>
    </source>
</evidence>
<keyword evidence="6" id="KW-0676">Redox-active center</keyword>
<keyword evidence="3" id="KW-0813">Transport</keyword>
<comment type="caution">
    <text evidence="8">The sequence shown here is derived from an EMBL/GenBank/DDBJ whole genome shotgun (WGS) entry which is preliminary data.</text>
</comment>
<evidence type="ECO:0000256" key="2">
    <source>
        <dbReference type="ARBA" id="ARBA00008987"/>
    </source>
</evidence>
<dbReference type="GO" id="GO:0045454">
    <property type="term" value="P:cell redox homeostasis"/>
    <property type="evidence" value="ECO:0007669"/>
    <property type="project" value="TreeGrafter"/>
</dbReference>
<dbReference type="PANTHER" id="PTHR45663:SF11">
    <property type="entry name" value="GEO12009P1"/>
    <property type="match status" value="1"/>
</dbReference>
<keyword evidence="4" id="KW-0249">Electron transport</keyword>
<dbReference type="Pfam" id="PF00085">
    <property type="entry name" value="Thioredoxin"/>
    <property type="match status" value="1"/>
</dbReference>
<evidence type="ECO:0000313" key="8">
    <source>
        <dbReference type="EMBL" id="RMI29621.1"/>
    </source>
</evidence>
<sequence>MTPLLLAAVFLVAATAAGLLLRRRNGRIRPSDPAKSARASLLAGAGVGAGVPVVLHFSATWCGPCAAVRRVVAAVTADLADSPAPPLDVELDIDAEPDLARELNVLSLPTTFVFDGAGQERFRISGVPKAAELRSALSPLADRKAA</sequence>
<dbReference type="Proteomes" id="UP000279275">
    <property type="component" value="Unassembled WGS sequence"/>
</dbReference>
<dbReference type="CDD" id="cd02947">
    <property type="entry name" value="TRX_family"/>
    <property type="match status" value="1"/>
</dbReference>
<evidence type="ECO:0000313" key="9">
    <source>
        <dbReference type="Proteomes" id="UP000279275"/>
    </source>
</evidence>
<dbReference type="RefSeq" id="WP_122190521.1">
    <property type="nucleotide sequence ID" value="NZ_RFFH01000013.1"/>
</dbReference>
<dbReference type="PROSITE" id="PS51352">
    <property type="entry name" value="THIOREDOXIN_2"/>
    <property type="match status" value="1"/>
</dbReference>
<name>A0A3M2KWL5_9NOCA</name>
<dbReference type="Gene3D" id="3.40.30.10">
    <property type="entry name" value="Glutaredoxin"/>
    <property type="match status" value="1"/>
</dbReference>
<dbReference type="SUPFAM" id="SSF52833">
    <property type="entry name" value="Thioredoxin-like"/>
    <property type="match status" value="1"/>
</dbReference>
<keyword evidence="9" id="KW-1185">Reference proteome</keyword>
<dbReference type="InterPro" id="IPR036249">
    <property type="entry name" value="Thioredoxin-like_sf"/>
</dbReference>
<dbReference type="InterPro" id="IPR017937">
    <property type="entry name" value="Thioredoxin_CS"/>
</dbReference>
<evidence type="ECO:0000256" key="1">
    <source>
        <dbReference type="ARBA" id="ARBA00003318"/>
    </source>
</evidence>
<comment type="similarity">
    <text evidence="2">Belongs to the thioredoxin family.</text>
</comment>
<dbReference type="PROSITE" id="PS00194">
    <property type="entry name" value="THIOREDOXIN_1"/>
    <property type="match status" value="1"/>
</dbReference>
<dbReference type="GO" id="GO:0015035">
    <property type="term" value="F:protein-disulfide reductase activity"/>
    <property type="evidence" value="ECO:0007669"/>
    <property type="project" value="TreeGrafter"/>
</dbReference>